<comment type="caution">
    <text evidence="1">The sequence shown here is derived from an EMBL/GenBank/DDBJ whole genome shotgun (WGS) entry which is preliminary data.</text>
</comment>
<dbReference type="AlphaFoldDB" id="A0AA87SYC8"/>
<sequence>MLREVKKEYSIYGARIVRTKLENIYSATKFEKSIAEGGLFLNNQYGKVDSISFLYFALY</sequence>
<organism evidence="1 2">
    <name type="scientific">Leptospira mayottensis 200901122</name>
    <dbReference type="NCBI Taxonomy" id="1193010"/>
    <lineage>
        <taxon>Bacteria</taxon>
        <taxon>Pseudomonadati</taxon>
        <taxon>Spirochaetota</taxon>
        <taxon>Spirochaetia</taxon>
        <taxon>Leptospirales</taxon>
        <taxon>Leptospiraceae</taxon>
        <taxon>Leptospira</taxon>
    </lineage>
</organism>
<accession>A0AA87SYC8</accession>
<evidence type="ECO:0000313" key="2">
    <source>
        <dbReference type="Proteomes" id="UP000001343"/>
    </source>
</evidence>
<reference evidence="1 2" key="1">
    <citation type="journal article" date="2014" name="Int. J. Syst. Evol. Microbiol.">
        <title>Leptospira mayottensis sp. nov., a pathogenic species of the genus Leptospira isolated from humans.</title>
        <authorList>
            <person name="Bourhy P."/>
            <person name="Collet L."/>
            <person name="Brisse S."/>
            <person name="Picardeau M."/>
        </authorList>
    </citation>
    <scope>NUCLEOTIDE SEQUENCE [LARGE SCALE GENOMIC DNA]</scope>
    <source>
        <strain evidence="1 2">200901122</strain>
    </source>
</reference>
<proteinExistence type="predicted"/>
<evidence type="ECO:0000313" key="1">
    <source>
        <dbReference type="EMBL" id="EKR99181.1"/>
    </source>
</evidence>
<gene>
    <name evidence="1" type="ORF">LEP1GSC125_3734</name>
</gene>
<protein>
    <submittedName>
        <fullName evidence="1">Uncharacterized protein</fullName>
    </submittedName>
</protein>
<dbReference type="Proteomes" id="UP000001343">
    <property type="component" value="Unassembled WGS sequence"/>
</dbReference>
<dbReference type="EMBL" id="AKWM02000058">
    <property type="protein sequence ID" value="EKR99181.1"/>
    <property type="molecule type" value="Genomic_DNA"/>
</dbReference>
<name>A0AA87SYC8_9LEPT</name>